<reference evidence="3" key="2">
    <citation type="journal article" date="2008" name="Nucleic Acids Res.">
        <title>The rice annotation project database (RAP-DB): 2008 update.</title>
        <authorList>
            <consortium name="The rice annotation project (RAP)"/>
        </authorList>
    </citation>
    <scope>GENOME REANNOTATION</scope>
    <source>
        <strain evidence="3">cv. Nipponbare</strain>
    </source>
</reference>
<reference evidence="3" key="1">
    <citation type="journal article" date="2005" name="Nature">
        <title>The map-based sequence of the rice genome.</title>
        <authorList>
            <consortium name="International rice genome sequencing project (IRGSP)"/>
            <person name="Matsumoto T."/>
            <person name="Wu J."/>
            <person name="Kanamori H."/>
            <person name="Katayose Y."/>
            <person name="Fujisawa M."/>
            <person name="Namiki N."/>
            <person name="Mizuno H."/>
            <person name="Yamamoto K."/>
            <person name="Antonio B.A."/>
            <person name="Baba T."/>
            <person name="Sakata K."/>
            <person name="Nagamura Y."/>
            <person name="Aoki H."/>
            <person name="Arikawa K."/>
            <person name="Arita K."/>
            <person name="Bito T."/>
            <person name="Chiden Y."/>
            <person name="Fujitsuka N."/>
            <person name="Fukunaka R."/>
            <person name="Hamada M."/>
            <person name="Harada C."/>
            <person name="Hayashi A."/>
            <person name="Hijishita S."/>
            <person name="Honda M."/>
            <person name="Hosokawa S."/>
            <person name="Ichikawa Y."/>
            <person name="Idonuma A."/>
            <person name="Iijima M."/>
            <person name="Ikeda M."/>
            <person name="Ikeno M."/>
            <person name="Ito K."/>
            <person name="Ito S."/>
            <person name="Ito T."/>
            <person name="Ito Y."/>
            <person name="Ito Y."/>
            <person name="Iwabuchi A."/>
            <person name="Kamiya K."/>
            <person name="Karasawa W."/>
            <person name="Kurita K."/>
            <person name="Katagiri S."/>
            <person name="Kikuta A."/>
            <person name="Kobayashi H."/>
            <person name="Kobayashi N."/>
            <person name="Machita K."/>
            <person name="Maehara T."/>
            <person name="Masukawa M."/>
            <person name="Mizubayashi T."/>
            <person name="Mukai Y."/>
            <person name="Nagasaki H."/>
            <person name="Nagata Y."/>
            <person name="Naito S."/>
            <person name="Nakashima M."/>
            <person name="Nakama Y."/>
            <person name="Nakamichi Y."/>
            <person name="Nakamura M."/>
            <person name="Meguro A."/>
            <person name="Negishi M."/>
            <person name="Ohta I."/>
            <person name="Ohta T."/>
            <person name="Okamoto M."/>
            <person name="Ono N."/>
            <person name="Saji S."/>
            <person name="Sakaguchi M."/>
            <person name="Sakai K."/>
            <person name="Shibata M."/>
            <person name="Shimokawa T."/>
            <person name="Song J."/>
            <person name="Takazaki Y."/>
            <person name="Terasawa K."/>
            <person name="Tsugane M."/>
            <person name="Tsuji K."/>
            <person name="Ueda S."/>
            <person name="Waki K."/>
            <person name="Yamagata H."/>
            <person name="Yamamoto M."/>
            <person name="Yamamoto S."/>
            <person name="Yamane H."/>
            <person name="Yoshiki S."/>
            <person name="Yoshihara R."/>
            <person name="Yukawa K."/>
            <person name="Zhong H."/>
            <person name="Yano M."/>
            <person name="Yuan Q."/>
            <person name="Ouyang S."/>
            <person name="Liu J."/>
            <person name="Jones K.M."/>
            <person name="Gansberger K."/>
            <person name="Moffat K."/>
            <person name="Hill J."/>
            <person name="Bera J."/>
            <person name="Fadrosh D."/>
            <person name="Jin S."/>
            <person name="Johri S."/>
            <person name="Kim M."/>
            <person name="Overton L."/>
            <person name="Reardon M."/>
            <person name="Tsitrin T."/>
            <person name="Vuong H."/>
            <person name="Weaver B."/>
            <person name="Ciecko A."/>
            <person name="Tallon L."/>
            <person name="Jackson J."/>
            <person name="Pai G."/>
            <person name="Aken S.V."/>
            <person name="Utterback T."/>
            <person name="Reidmuller S."/>
            <person name="Feldblyum T."/>
            <person name="Hsiao J."/>
            <person name="Zismann V."/>
            <person name="Iobst S."/>
            <person name="de Vazeille A.R."/>
            <person name="Buell C.R."/>
            <person name="Ying K."/>
            <person name="Li Y."/>
            <person name="Lu T."/>
            <person name="Huang Y."/>
            <person name="Zhao Q."/>
            <person name="Feng Q."/>
            <person name="Zhang L."/>
            <person name="Zhu J."/>
            <person name="Weng Q."/>
            <person name="Mu J."/>
            <person name="Lu Y."/>
            <person name="Fan D."/>
            <person name="Liu Y."/>
            <person name="Guan J."/>
            <person name="Zhang Y."/>
            <person name="Yu S."/>
            <person name="Liu X."/>
            <person name="Zhang Y."/>
            <person name="Hong G."/>
            <person name="Han B."/>
            <person name="Choisne N."/>
            <person name="Demange N."/>
            <person name="Orjeda G."/>
            <person name="Samain S."/>
            <person name="Cattolico L."/>
            <person name="Pelletier E."/>
            <person name="Couloux A."/>
            <person name="Segurens B."/>
            <person name="Wincker P."/>
            <person name="D'Hont A."/>
            <person name="Scarpelli C."/>
            <person name="Weissenbach J."/>
            <person name="Salanoubat M."/>
            <person name="Quetier F."/>
            <person name="Yu Y."/>
            <person name="Kim H.R."/>
            <person name="Rambo T."/>
            <person name="Currie J."/>
            <person name="Collura K."/>
            <person name="Luo M."/>
            <person name="Yang T."/>
            <person name="Ammiraju J.S.S."/>
            <person name="Engler F."/>
            <person name="Soderlund C."/>
            <person name="Wing R.A."/>
            <person name="Palmer L.E."/>
            <person name="de la Bastide M."/>
            <person name="Spiegel L."/>
            <person name="Nascimento L."/>
            <person name="Zutavern T."/>
            <person name="O'Shaughnessy A."/>
            <person name="Dike S."/>
            <person name="Dedhia N."/>
            <person name="Preston R."/>
            <person name="Balija V."/>
            <person name="McCombie W.R."/>
            <person name="Chow T."/>
            <person name="Chen H."/>
            <person name="Chung M."/>
            <person name="Chen C."/>
            <person name="Shaw J."/>
            <person name="Wu H."/>
            <person name="Hsiao K."/>
            <person name="Chao Y."/>
            <person name="Chu M."/>
            <person name="Cheng C."/>
            <person name="Hour A."/>
            <person name="Lee P."/>
            <person name="Lin S."/>
            <person name="Lin Y."/>
            <person name="Liou J."/>
            <person name="Liu S."/>
            <person name="Hsing Y."/>
            <person name="Raghuvanshi S."/>
            <person name="Mohanty A."/>
            <person name="Bharti A.K."/>
            <person name="Gaur A."/>
            <person name="Gupta V."/>
            <person name="Kumar D."/>
            <person name="Ravi V."/>
            <person name="Vij S."/>
            <person name="Kapur A."/>
            <person name="Khurana P."/>
            <person name="Khurana P."/>
            <person name="Khurana J.P."/>
            <person name="Tyagi A.K."/>
            <person name="Gaikwad K."/>
            <person name="Singh A."/>
            <person name="Dalal V."/>
            <person name="Srivastava S."/>
            <person name="Dixit A."/>
            <person name="Pal A.K."/>
            <person name="Ghazi I.A."/>
            <person name="Yadav M."/>
            <person name="Pandit A."/>
            <person name="Bhargava A."/>
            <person name="Sureshbabu K."/>
            <person name="Batra K."/>
            <person name="Sharma T.R."/>
            <person name="Mohapatra T."/>
            <person name="Singh N.K."/>
            <person name="Messing J."/>
            <person name="Nelson A.B."/>
            <person name="Fuks G."/>
            <person name="Kavchok S."/>
            <person name="Keizer G."/>
            <person name="Linton E."/>
            <person name="Llaca V."/>
            <person name="Song R."/>
            <person name="Tanyolac B."/>
            <person name="Young S."/>
            <person name="Ho-Il K."/>
            <person name="Hahn J.H."/>
            <person name="Sangsakoo G."/>
            <person name="Vanavichit A."/>
            <person name="de Mattos Luiz.A.T."/>
            <person name="Zimmer P.D."/>
            <person name="Malone G."/>
            <person name="Dellagostin O."/>
            <person name="de Oliveira A.C."/>
            <person name="Bevan M."/>
            <person name="Bancroft I."/>
            <person name="Minx P."/>
            <person name="Cordum H."/>
            <person name="Wilson R."/>
            <person name="Cheng Z."/>
            <person name="Jin W."/>
            <person name="Jiang J."/>
            <person name="Leong S.A."/>
            <person name="Iwama H."/>
            <person name="Gojobori T."/>
            <person name="Itoh T."/>
            <person name="Niimura Y."/>
            <person name="Fujii Y."/>
            <person name="Habara T."/>
            <person name="Sakai H."/>
            <person name="Sato Y."/>
            <person name="Wilson G."/>
            <person name="Kumar K."/>
            <person name="McCouch S."/>
            <person name="Juretic N."/>
            <person name="Hoen D."/>
            <person name="Wright S."/>
            <person name="Bruskiewich R."/>
            <person name="Bureau T."/>
            <person name="Miyao A."/>
            <person name="Hirochika H."/>
            <person name="Nishikawa T."/>
            <person name="Kadowaki K."/>
            <person name="Sugiura M."/>
            <person name="Burr B."/>
            <person name="Sasaki T."/>
        </authorList>
    </citation>
    <scope>NUCLEOTIDE SEQUENCE [LARGE SCALE GENOMIC DNA]</scope>
    <source>
        <strain evidence="3">cv. Nipponbare</strain>
    </source>
</reference>
<proteinExistence type="predicted"/>
<organism evidence="2 3">
    <name type="scientific">Oryza sativa subsp. japonica</name>
    <name type="common">Rice</name>
    <dbReference type="NCBI Taxonomy" id="39947"/>
    <lineage>
        <taxon>Eukaryota</taxon>
        <taxon>Viridiplantae</taxon>
        <taxon>Streptophyta</taxon>
        <taxon>Embryophyta</taxon>
        <taxon>Tracheophyta</taxon>
        <taxon>Spermatophyta</taxon>
        <taxon>Magnoliopsida</taxon>
        <taxon>Liliopsida</taxon>
        <taxon>Poales</taxon>
        <taxon>Poaceae</taxon>
        <taxon>BOP clade</taxon>
        <taxon>Oryzoideae</taxon>
        <taxon>Oryzeae</taxon>
        <taxon>Oryzinae</taxon>
        <taxon>Oryza</taxon>
        <taxon>Oryza sativa</taxon>
    </lineage>
</organism>
<accession>Q7XHV7</accession>
<evidence type="ECO:0000313" key="3">
    <source>
        <dbReference type="Proteomes" id="UP000000763"/>
    </source>
</evidence>
<protein>
    <submittedName>
        <fullName evidence="2">Uncharacterized protein</fullName>
    </submittedName>
</protein>
<sequence>MEAATVAGEGESQRNWDRGTMNTNADTSPHWHNRMVQHQHGYFGGSLSRALGGNSSMVVGRWVVIVTKIN</sequence>
<dbReference type="Proteomes" id="UP000000763">
    <property type="component" value="Chromosome 7"/>
</dbReference>
<feature type="region of interest" description="Disordered" evidence="1">
    <location>
        <begin position="1"/>
        <end position="30"/>
    </location>
</feature>
<dbReference type="EMBL" id="AP005099">
    <property type="protein sequence ID" value="BAC80020.1"/>
    <property type="molecule type" value="Genomic_DNA"/>
</dbReference>
<name>Q7XHV7_ORYSJ</name>
<dbReference type="AlphaFoldDB" id="Q7XHV7"/>
<evidence type="ECO:0000313" key="2">
    <source>
        <dbReference type="EMBL" id="BAC80020.1"/>
    </source>
</evidence>
<gene>
    <name evidence="2" type="primary">OSJNBa0008J01.34</name>
</gene>
<evidence type="ECO:0000256" key="1">
    <source>
        <dbReference type="SAM" id="MobiDB-lite"/>
    </source>
</evidence>